<dbReference type="RefSeq" id="WP_146659878.1">
    <property type="nucleotide sequence ID" value="NZ_CP019791.1"/>
</dbReference>
<dbReference type="OrthoDB" id="241541at2"/>
<evidence type="ECO:0000313" key="2">
    <source>
        <dbReference type="Proteomes" id="UP000189674"/>
    </source>
</evidence>
<proteinExistence type="predicted"/>
<dbReference type="STRING" id="1936003.STSP2_00718"/>
<reference evidence="2" key="1">
    <citation type="submission" date="2017-02" db="EMBL/GenBank/DDBJ databases">
        <title>Comparative genomics and description of representatives of a novel lineage of planctomycetes thriving in anoxic sediments.</title>
        <authorList>
            <person name="Spring S."/>
            <person name="Bunk B."/>
            <person name="Sproer C."/>
        </authorList>
    </citation>
    <scope>NUCLEOTIDE SEQUENCE [LARGE SCALE GENOMIC DNA]</scope>
    <source>
        <strain evidence="2">ST-NAGAB-D1</strain>
    </source>
</reference>
<protein>
    <recommendedName>
        <fullName evidence="3">Type II secretion system protein G</fullName>
    </recommendedName>
</protein>
<dbReference type="Proteomes" id="UP000189674">
    <property type="component" value="Chromosome"/>
</dbReference>
<dbReference type="KEGG" id="alus:STSP2_00718"/>
<gene>
    <name evidence="1" type="ORF">STSP2_00718</name>
</gene>
<organism evidence="1 2">
    <name type="scientific">Anaerohalosphaera lusitana</name>
    <dbReference type="NCBI Taxonomy" id="1936003"/>
    <lineage>
        <taxon>Bacteria</taxon>
        <taxon>Pseudomonadati</taxon>
        <taxon>Planctomycetota</taxon>
        <taxon>Phycisphaerae</taxon>
        <taxon>Sedimentisphaerales</taxon>
        <taxon>Anaerohalosphaeraceae</taxon>
        <taxon>Anaerohalosphaera</taxon>
    </lineage>
</organism>
<dbReference type="AlphaFoldDB" id="A0A1U9NIZ9"/>
<name>A0A1U9NIZ9_9BACT</name>
<sequence length="248" mass="28450" precursor="true">MFKIKPSRTDMIVTLLCCAVLLAAMGAMGRGSKHAKTIVCQSNLRKLGQIATLYAQENDGEGFNSWYGRVDDYTAKAESIMHCSETKELVVDRTNMYTMGHSRKPWVWTWSLSSYVTGTYGYNGWLYTRSSYSSNEEKYFKNTCSVEKPSLTPMFADAKWVSSTPFVDDCIYPQTDLSGYPNQFYSTKISYFMMDRHYGATNIVFSDGHAESVALEEMWSLYWHKQWKPKHNVKRTDGTPIYRANSCK</sequence>
<evidence type="ECO:0008006" key="3">
    <source>
        <dbReference type="Google" id="ProtNLM"/>
    </source>
</evidence>
<accession>A0A1U9NIZ9</accession>
<evidence type="ECO:0000313" key="1">
    <source>
        <dbReference type="EMBL" id="AQT67570.1"/>
    </source>
</evidence>
<dbReference type="EMBL" id="CP019791">
    <property type="protein sequence ID" value="AQT67570.1"/>
    <property type="molecule type" value="Genomic_DNA"/>
</dbReference>
<keyword evidence="2" id="KW-1185">Reference proteome</keyword>